<keyword evidence="2" id="KW-1185">Reference proteome</keyword>
<proteinExistence type="predicted"/>
<evidence type="ECO:0000313" key="1">
    <source>
        <dbReference type="EMBL" id="KAL3102396.1"/>
    </source>
</evidence>
<comment type="caution">
    <text evidence="1">The sequence shown here is derived from an EMBL/GenBank/DDBJ whole genome shotgun (WGS) entry which is preliminary data.</text>
</comment>
<accession>A0ABD2KHJ6</accession>
<organism evidence="1 2">
    <name type="scientific">Heterodera schachtii</name>
    <name type="common">Sugarbeet cyst nematode worm</name>
    <name type="synonym">Tylenchus schachtii</name>
    <dbReference type="NCBI Taxonomy" id="97005"/>
    <lineage>
        <taxon>Eukaryota</taxon>
        <taxon>Metazoa</taxon>
        <taxon>Ecdysozoa</taxon>
        <taxon>Nematoda</taxon>
        <taxon>Chromadorea</taxon>
        <taxon>Rhabditida</taxon>
        <taxon>Tylenchina</taxon>
        <taxon>Tylenchomorpha</taxon>
        <taxon>Tylenchoidea</taxon>
        <taxon>Heteroderidae</taxon>
        <taxon>Heteroderinae</taxon>
        <taxon>Heterodera</taxon>
    </lineage>
</organism>
<dbReference type="AlphaFoldDB" id="A0ABD2KHJ6"/>
<gene>
    <name evidence="1" type="ORF">niasHS_000241</name>
</gene>
<reference evidence="1 2" key="1">
    <citation type="submission" date="2024-10" db="EMBL/GenBank/DDBJ databases">
        <authorList>
            <person name="Kim D."/>
        </authorList>
    </citation>
    <scope>NUCLEOTIDE SEQUENCE [LARGE SCALE GENOMIC DNA]</scope>
    <source>
        <strain evidence="1">Taebaek</strain>
    </source>
</reference>
<dbReference type="EMBL" id="JBICCN010000025">
    <property type="protein sequence ID" value="KAL3102396.1"/>
    <property type="molecule type" value="Genomic_DNA"/>
</dbReference>
<name>A0ABD2KHJ6_HETSC</name>
<protein>
    <submittedName>
        <fullName evidence="1">Uncharacterized protein</fullName>
    </submittedName>
</protein>
<evidence type="ECO:0000313" key="2">
    <source>
        <dbReference type="Proteomes" id="UP001620645"/>
    </source>
</evidence>
<dbReference type="Proteomes" id="UP001620645">
    <property type="component" value="Unassembled WGS sequence"/>
</dbReference>
<sequence length="95" mass="11008">MTRRFFVLATEPFDNAHTGQNIAECFRQLLNQFEIPNDKAIRDGIDHPKKGVKSICEMLQKARNVVAYYNLSANYFYAHSTQGCLYALEFELHYA</sequence>